<dbReference type="InterPro" id="IPR006905">
    <property type="entry name" value="Flavin_halogenase"/>
</dbReference>
<evidence type="ECO:0000259" key="4">
    <source>
        <dbReference type="Pfam" id="PF00890"/>
    </source>
</evidence>
<feature type="domain" description="FAD-dependent oxidoreductase 2 FAD-binding" evidence="4">
    <location>
        <begin position="9"/>
        <end position="38"/>
    </location>
</feature>
<evidence type="ECO:0000256" key="2">
    <source>
        <dbReference type="ARBA" id="ARBA00023002"/>
    </source>
</evidence>
<dbReference type="EC" id="1.-.-.-" evidence="5"/>
<dbReference type="RefSeq" id="WP_369276773.1">
    <property type="nucleotide sequence ID" value="NZ_JBJVMW010000046.1"/>
</dbReference>
<dbReference type="Pfam" id="PF00890">
    <property type="entry name" value="FAD_binding_2"/>
    <property type="match status" value="1"/>
</dbReference>
<dbReference type="Pfam" id="PF04820">
    <property type="entry name" value="Trp_halogenase"/>
    <property type="match status" value="1"/>
</dbReference>
<evidence type="ECO:0000256" key="3">
    <source>
        <dbReference type="ARBA" id="ARBA00038396"/>
    </source>
</evidence>
<dbReference type="Gene3D" id="3.30.9.100">
    <property type="match status" value="1"/>
</dbReference>
<name>A0ABW9J1H0_STRGJ</name>
<dbReference type="EMBL" id="JBJVNE010000041">
    <property type="protein sequence ID" value="MFM9653194.1"/>
    <property type="molecule type" value="Genomic_DNA"/>
</dbReference>
<gene>
    <name evidence="5" type="ORF">ACKI1S_44775</name>
</gene>
<keyword evidence="1" id="KW-0285">Flavoprotein</keyword>
<dbReference type="SUPFAM" id="SSF51905">
    <property type="entry name" value="FAD/NAD(P)-binding domain"/>
    <property type="match status" value="1"/>
</dbReference>
<evidence type="ECO:0000313" key="5">
    <source>
        <dbReference type="EMBL" id="MFM9653194.1"/>
    </source>
</evidence>
<proteinExistence type="inferred from homology"/>
<dbReference type="GO" id="GO:0016491">
    <property type="term" value="F:oxidoreductase activity"/>
    <property type="evidence" value="ECO:0007669"/>
    <property type="project" value="UniProtKB-KW"/>
</dbReference>
<sequence length="372" mass="39035">MTRGGDYADVLVAGAGPAGCAAALTLAATGADVVLAHRPHPRQWHVGESLAPTARPLLDRLGILDRVASHGHEPWYGTRSVWGDSTLTASDFIGGPYGPGWLLDRRAFDVSLRDAAREAGVRRHDGSVTAVSRVGQLWRVSMSGTEVVVRYLLDATGASARVARRLGAHVVATDHLVAIAAVLCGRTPAGDTGSGAERTSLVESAPFGWWYTAPLPGGRTIVMAVTDADLVAPTGLRHPAGWWEALTATHQVRTRTCVRGNRPPQRLAVLRAGTSCTSPTAGPGWAAVGDAATATDPVAARGITAALATGVSAGSAVAADAQGDEDALTRYAELTTAVHTEFLRARTACYRAEGRWTGPFWTRRRRDPHASP</sequence>
<accession>A0ABW9J1H0</accession>
<protein>
    <submittedName>
        <fullName evidence="5">NAD(P)/FAD-dependent oxidoreductase</fullName>
        <ecNumber evidence="5">1.-.-.-</ecNumber>
    </submittedName>
</protein>
<reference evidence="5 6" key="1">
    <citation type="submission" date="2024-12" db="EMBL/GenBank/DDBJ databases">
        <title>Forecasting of Potato common scab and diversities of Pathogenic streptomyces spp. in china.</title>
        <authorList>
            <person name="Handique U."/>
            <person name="Wu J."/>
        </authorList>
    </citation>
    <scope>NUCLEOTIDE SEQUENCE [LARGE SCALE GENOMIC DNA]</scope>
    <source>
        <strain evidence="5 6">ZRIMU1585</strain>
    </source>
</reference>
<dbReference type="InterPro" id="IPR050816">
    <property type="entry name" value="Flavin-dep_Halogenase_NPB"/>
</dbReference>
<keyword evidence="6" id="KW-1185">Reference proteome</keyword>
<dbReference type="Gene3D" id="3.50.50.60">
    <property type="entry name" value="FAD/NAD(P)-binding domain"/>
    <property type="match status" value="1"/>
</dbReference>
<evidence type="ECO:0000313" key="6">
    <source>
        <dbReference type="Proteomes" id="UP001631993"/>
    </source>
</evidence>
<keyword evidence="2 5" id="KW-0560">Oxidoreductase</keyword>
<dbReference type="PANTHER" id="PTHR43747">
    <property type="entry name" value="FAD-BINDING PROTEIN"/>
    <property type="match status" value="1"/>
</dbReference>
<dbReference type="Proteomes" id="UP001631993">
    <property type="component" value="Unassembled WGS sequence"/>
</dbReference>
<comment type="similarity">
    <text evidence="3">Belongs to the flavin-dependent halogenase family. Bacterial tryptophan halogenase subfamily.</text>
</comment>
<dbReference type="PANTHER" id="PTHR43747:SF1">
    <property type="entry name" value="SLR1998 PROTEIN"/>
    <property type="match status" value="1"/>
</dbReference>
<dbReference type="PRINTS" id="PR00420">
    <property type="entry name" value="RNGMNOXGNASE"/>
</dbReference>
<evidence type="ECO:0000256" key="1">
    <source>
        <dbReference type="ARBA" id="ARBA00022630"/>
    </source>
</evidence>
<dbReference type="InterPro" id="IPR003953">
    <property type="entry name" value="FAD-dep_OxRdtase_2_FAD-bd"/>
</dbReference>
<dbReference type="InterPro" id="IPR036188">
    <property type="entry name" value="FAD/NAD-bd_sf"/>
</dbReference>
<organism evidence="5 6">
    <name type="scientific">Streptomyces galilaeus</name>
    <dbReference type="NCBI Taxonomy" id="33899"/>
    <lineage>
        <taxon>Bacteria</taxon>
        <taxon>Bacillati</taxon>
        <taxon>Actinomycetota</taxon>
        <taxon>Actinomycetes</taxon>
        <taxon>Kitasatosporales</taxon>
        <taxon>Streptomycetaceae</taxon>
        <taxon>Streptomyces</taxon>
    </lineage>
</organism>
<comment type="caution">
    <text evidence="5">The sequence shown here is derived from an EMBL/GenBank/DDBJ whole genome shotgun (WGS) entry which is preliminary data.</text>
</comment>